<dbReference type="InterPro" id="IPR050102">
    <property type="entry name" value="tRNA_sulfurtransferase_ThiI"/>
</dbReference>
<comment type="similarity">
    <text evidence="8">Belongs to the ThiI family.</text>
</comment>
<dbReference type="EMBL" id="CP036402">
    <property type="protein sequence ID" value="QBI18765.1"/>
    <property type="molecule type" value="Genomic_DNA"/>
</dbReference>
<accession>A0A411YC64</accession>
<dbReference type="SMART" id="SM00981">
    <property type="entry name" value="THUMP"/>
    <property type="match status" value="1"/>
</dbReference>
<dbReference type="GO" id="GO:0002937">
    <property type="term" value="P:tRNA 4-thiouridine biosynthesis"/>
    <property type="evidence" value="ECO:0007669"/>
    <property type="project" value="TreeGrafter"/>
</dbReference>
<dbReference type="GO" id="GO:0005829">
    <property type="term" value="C:cytosol"/>
    <property type="evidence" value="ECO:0007669"/>
    <property type="project" value="TreeGrafter"/>
</dbReference>
<keyword evidence="2 8" id="KW-0820">tRNA-binding</keyword>
<dbReference type="SUPFAM" id="SSF143437">
    <property type="entry name" value="THUMP domain-like"/>
    <property type="match status" value="1"/>
</dbReference>
<evidence type="ECO:0000256" key="2">
    <source>
        <dbReference type="ARBA" id="ARBA00022555"/>
    </source>
</evidence>
<dbReference type="InterPro" id="IPR003720">
    <property type="entry name" value="tRNA_STrfase"/>
</dbReference>
<dbReference type="Proteomes" id="UP000291469">
    <property type="component" value="Chromosome"/>
</dbReference>
<evidence type="ECO:0000256" key="8">
    <source>
        <dbReference type="HAMAP-Rule" id="MF_00021"/>
    </source>
</evidence>
<feature type="binding site" evidence="8">
    <location>
        <begin position="186"/>
        <end position="187"/>
    </location>
    <ligand>
        <name>ATP</name>
        <dbReference type="ChEBI" id="CHEBI:30616"/>
    </ligand>
</feature>
<dbReference type="GO" id="GO:0009229">
    <property type="term" value="P:thiamine diphosphate biosynthetic process"/>
    <property type="evidence" value="ECO:0007669"/>
    <property type="project" value="UniProtKB-UniRule"/>
</dbReference>
<dbReference type="Gene3D" id="3.40.50.620">
    <property type="entry name" value="HUPs"/>
    <property type="match status" value="1"/>
</dbReference>
<dbReference type="KEGG" id="erz:ER308_03835"/>
<comment type="caution">
    <text evidence="8">Lacks conserved residue(s) required for the propagation of feature annotation.</text>
</comment>
<dbReference type="PANTHER" id="PTHR43209">
    <property type="entry name" value="TRNA SULFURTRANSFERASE"/>
    <property type="match status" value="1"/>
</dbReference>
<dbReference type="SUPFAM" id="SSF52402">
    <property type="entry name" value="Adenine nucleotide alpha hydrolases-like"/>
    <property type="match status" value="1"/>
</dbReference>
<protein>
    <recommendedName>
        <fullName evidence="8">Probable tRNA sulfurtransferase</fullName>
        <ecNumber evidence="8">2.8.1.4</ecNumber>
    </recommendedName>
    <alternativeName>
        <fullName evidence="8">Sulfur carrier protein ThiS sulfurtransferase</fullName>
    </alternativeName>
    <alternativeName>
        <fullName evidence="8">Thiamine biosynthesis protein ThiI</fullName>
    </alternativeName>
    <alternativeName>
        <fullName evidence="8">tRNA 4-thiouridine synthase</fullName>
    </alternativeName>
</protein>
<name>A0A411YC64_9ACTN</name>
<reference evidence="11 12" key="1">
    <citation type="submission" date="2019-01" db="EMBL/GenBank/DDBJ databases">
        <title>Egibacter rhizosphaerae EGI 80759T.</title>
        <authorList>
            <person name="Chen D.-D."/>
            <person name="Tian Y."/>
            <person name="Jiao J.-Y."/>
            <person name="Zhang X.-T."/>
            <person name="Zhang Y.-G."/>
            <person name="Zhang Y."/>
            <person name="Xiao M."/>
            <person name="Shu W.-S."/>
            <person name="Li W.-J."/>
        </authorList>
    </citation>
    <scope>NUCLEOTIDE SEQUENCE [LARGE SCALE GENOMIC DNA]</scope>
    <source>
        <strain evidence="11 12">EGI 80759</strain>
    </source>
</reference>
<dbReference type="GO" id="GO:0005524">
    <property type="term" value="F:ATP binding"/>
    <property type="evidence" value="ECO:0007669"/>
    <property type="project" value="UniProtKB-UniRule"/>
</dbReference>
<evidence type="ECO:0000256" key="7">
    <source>
        <dbReference type="ARBA" id="ARBA00022977"/>
    </source>
</evidence>
<dbReference type="Gene3D" id="3.30.2130.30">
    <property type="match status" value="1"/>
</dbReference>
<dbReference type="GO" id="GO:0009228">
    <property type="term" value="P:thiamine biosynthetic process"/>
    <property type="evidence" value="ECO:0007669"/>
    <property type="project" value="UniProtKB-KW"/>
</dbReference>
<dbReference type="InterPro" id="IPR020536">
    <property type="entry name" value="ThiI_AANH"/>
</dbReference>
<keyword evidence="4 8" id="KW-0547">Nucleotide-binding</keyword>
<dbReference type="InterPro" id="IPR004114">
    <property type="entry name" value="THUMP_dom"/>
</dbReference>
<dbReference type="AlphaFoldDB" id="A0A411YC64"/>
<evidence type="ECO:0000313" key="11">
    <source>
        <dbReference type="EMBL" id="QBI18765.1"/>
    </source>
</evidence>
<keyword evidence="3 8" id="KW-0808">Transferase</keyword>
<comment type="pathway">
    <text evidence="8">Cofactor biosynthesis; thiamine diphosphate biosynthesis.</text>
</comment>
<dbReference type="OrthoDB" id="9773948at2"/>
<evidence type="ECO:0000256" key="5">
    <source>
        <dbReference type="ARBA" id="ARBA00022840"/>
    </source>
</evidence>
<evidence type="ECO:0000256" key="6">
    <source>
        <dbReference type="ARBA" id="ARBA00022884"/>
    </source>
</evidence>
<feature type="binding site" evidence="8">
    <location>
        <position position="298"/>
    </location>
    <ligand>
        <name>ATP</name>
        <dbReference type="ChEBI" id="CHEBI:30616"/>
    </ligand>
</feature>
<sequence length="476" mass="51158">MTNKLRWLLVAESGEFHTKSLQTRRRFRRVLRSRLRAGLATRAPAAWVVRPRRRPLMIRAPEHAVESAAAVAAHTFGVHAVREAVPFAERPLDLLIGELGEYLRPRVAGRTFAVRARKRGGQRWRTNDFAADLGARLFDASAGVDLESPEVEIKVELFGDTAWVVEREWPGPDGLPLGTQERVVSLLSGGFDSAVAAWMLMRRGAPTDFLHLMLECAQSDHATALAHHLVREWAPGTRPRVWMLDAEAVNGVLTELVRSDLRQMVLKQVMFTAADRFAERAGYPALVTGDALGQVSSQTLSNLVTLDAYTSRPVLRPLVGLPKEEIVAQAKRLGTHDLSARAKEVCDLGNGPVSVAASPHDLARAGGDVVEALVEQSLAGLRVLDVSEWVPGMSAVPVSGEPPEGSESVHVDKPGDDPAVPHGRPIAVGGRGAVSVATRLAAVGHDVRVVHPAAAPGLSEGSPRRAAGTGSRQDAA</sequence>
<keyword evidence="5 8" id="KW-0067">ATP-binding</keyword>
<dbReference type="PROSITE" id="PS51165">
    <property type="entry name" value="THUMP"/>
    <property type="match status" value="1"/>
</dbReference>
<feature type="region of interest" description="Disordered" evidence="9">
    <location>
        <begin position="395"/>
        <end position="421"/>
    </location>
</feature>
<organism evidence="11 12">
    <name type="scientific">Egibacter rhizosphaerae</name>
    <dbReference type="NCBI Taxonomy" id="1670831"/>
    <lineage>
        <taxon>Bacteria</taxon>
        <taxon>Bacillati</taxon>
        <taxon>Actinomycetota</taxon>
        <taxon>Nitriliruptoria</taxon>
        <taxon>Egibacterales</taxon>
        <taxon>Egibacteraceae</taxon>
        <taxon>Egibacter</taxon>
    </lineage>
</organism>
<keyword evidence="7 8" id="KW-0784">Thiamine biosynthesis</keyword>
<evidence type="ECO:0000313" key="12">
    <source>
        <dbReference type="Proteomes" id="UP000291469"/>
    </source>
</evidence>
<feature type="binding site" evidence="8">
    <location>
        <position position="267"/>
    </location>
    <ligand>
        <name>ATP</name>
        <dbReference type="ChEBI" id="CHEBI:30616"/>
    </ligand>
</feature>
<evidence type="ECO:0000256" key="4">
    <source>
        <dbReference type="ARBA" id="ARBA00022741"/>
    </source>
</evidence>
<gene>
    <name evidence="8" type="primary">thiI</name>
    <name evidence="11" type="ORF">ER308_03835</name>
</gene>
<dbReference type="GO" id="GO:0000049">
    <property type="term" value="F:tRNA binding"/>
    <property type="evidence" value="ECO:0007669"/>
    <property type="project" value="UniProtKB-UniRule"/>
</dbReference>
<feature type="domain" description="THUMP" evidence="10">
    <location>
        <begin position="66"/>
        <end position="168"/>
    </location>
</feature>
<dbReference type="GO" id="GO:0004810">
    <property type="term" value="F:CCA tRNA nucleotidyltransferase activity"/>
    <property type="evidence" value="ECO:0007669"/>
    <property type="project" value="InterPro"/>
</dbReference>
<dbReference type="PANTHER" id="PTHR43209:SF1">
    <property type="entry name" value="TRNA SULFURTRANSFERASE"/>
    <property type="match status" value="1"/>
</dbReference>
<comment type="catalytic activity">
    <reaction evidence="8">
        <text>[ThiI sulfur-carrier protein]-S-sulfanyl-L-cysteine + a uridine in tRNA + 2 reduced [2Fe-2S]-[ferredoxin] + ATP + H(+) = [ThiI sulfur-carrier protein]-L-cysteine + a 4-thiouridine in tRNA + 2 oxidized [2Fe-2S]-[ferredoxin] + AMP + diphosphate</text>
        <dbReference type="Rhea" id="RHEA:24176"/>
        <dbReference type="Rhea" id="RHEA-COMP:10000"/>
        <dbReference type="Rhea" id="RHEA-COMP:10001"/>
        <dbReference type="Rhea" id="RHEA-COMP:13337"/>
        <dbReference type="Rhea" id="RHEA-COMP:13338"/>
        <dbReference type="Rhea" id="RHEA-COMP:13339"/>
        <dbReference type="Rhea" id="RHEA-COMP:13340"/>
        <dbReference type="ChEBI" id="CHEBI:15378"/>
        <dbReference type="ChEBI" id="CHEBI:29950"/>
        <dbReference type="ChEBI" id="CHEBI:30616"/>
        <dbReference type="ChEBI" id="CHEBI:33019"/>
        <dbReference type="ChEBI" id="CHEBI:33737"/>
        <dbReference type="ChEBI" id="CHEBI:33738"/>
        <dbReference type="ChEBI" id="CHEBI:61963"/>
        <dbReference type="ChEBI" id="CHEBI:65315"/>
        <dbReference type="ChEBI" id="CHEBI:136798"/>
        <dbReference type="ChEBI" id="CHEBI:456215"/>
        <dbReference type="EC" id="2.8.1.4"/>
    </reaction>
</comment>
<evidence type="ECO:0000256" key="3">
    <source>
        <dbReference type="ARBA" id="ARBA00022679"/>
    </source>
</evidence>
<comment type="function">
    <text evidence="8">Catalyzes the ATP-dependent transfer of a sulfur to tRNA to produce 4-thiouridine in position 8 of tRNAs, which functions as a near-UV photosensor. Also catalyzes the transfer of sulfur to the sulfur carrier protein ThiS, forming ThiS-thiocarboxylate. This is a step in the synthesis of thiazole, in the thiamine biosynthesis pathway. The sulfur is donated as persulfide by IscS.</text>
</comment>
<feature type="binding site" evidence="8">
    <location>
        <position position="289"/>
    </location>
    <ligand>
        <name>ATP</name>
        <dbReference type="ChEBI" id="CHEBI:30616"/>
    </ligand>
</feature>
<dbReference type="Pfam" id="PF02568">
    <property type="entry name" value="ThiI"/>
    <property type="match status" value="1"/>
</dbReference>
<dbReference type="RefSeq" id="WP_131153762.1">
    <property type="nucleotide sequence ID" value="NZ_CP036402.1"/>
</dbReference>
<keyword evidence="12" id="KW-1185">Reference proteome</keyword>
<dbReference type="Pfam" id="PF02926">
    <property type="entry name" value="THUMP"/>
    <property type="match status" value="1"/>
</dbReference>
<comment type="catalytic activity">
    <reaction evidence="8">
        <text>[ThiS sulfur-carrier protein]-C-terminal Gly-Gly-AMP + S-sulfanyl-L-cysteinyl-[cysteine desulfurase] + AH2 = [ThiS sulfur-carrier protein]-C-terminal-Gly-aminoethanethioate + L-cysteinyl-[cysteine desulfurase] + A + AMP + 2 H(+)</text>
        <dbReference type="Rhea" id="RHEA:43340"/>
        <dbReference type="Rhea" id="RHEA-COMP:12157"/>
        <dbReference type="Rhea" id="RHEA-COMP:12158"/>
        <dbReference type="Rhea" id="RHEA-COMP:12910"/>
        <dbReference type="Rhea" id="RHEA-COMP:19908"/>
        <dbReference type="ChEBI" id="CHEBI:13193"/>
        <dbReference type="ChEBI" id="CHEBI:15378"/>
        <dbReference type="ChEBI" id="CHEBI:17499"/>
        <dbReference type="ChEBI" id="CHEBI:29950"/>
        <dbReference type="ChEBI" id="CHEBI:61963"/>
        <dbReference type="ChEBI" id="CHEBI:90618"/>
        <dbReference type="ChEBI" id="CHEBI:232372"/>
        <dbReference type="ChEBI" id="CHEBI:456215"/>
    </reaction>
</comment>
<evidence type="ECO:0000256" key="1">
    <source>
        <dbReference type="ARBA" id="ARBA00022490"/>
    </source>
</evidence>
<dbReference type="HAMAP" id="MF_00021">
    <property type="entry name" value="ThiI"/>
    <property type="match status" value="1"/>
</dbReference>
<dbReference type="UniPathway" id="UPA00060"/>
<keyword evidence="1 8" id="KW-0963">Cytoplasm</keyword>
<dbReference type="GO" id="GO:0140741">
    <property type="term" value="F:tRNA-uracil-4 sulfurtransferase activity"/>
    <property type="evidence" value="ECO:0007669"/>
    <property type="project" value="UniProtKB-EC"/>
</dbReference>
<proteinExistence type="inferred from homology"/>
<feature type="region of interest" description="Disordered" evidence="9">
    <location>
        <begin position="453"/>
        <end position="476"/>
    </location>
</feature>
<dbReference type="GO" id="GO:0052837">
    <property type="term" value="P:thiazole biosynthetic process"/>
    <property type="evidence" value="ECO:0007669"/>
    <property type="project" value="TreeGrafter"/>
</dbReference>
<evidence type="ECO:0000259" key="10">
    <source>
        <dbReference type="PROSITE" id="PS51165"/>
    </source>
</evidence>
<keyword evidence="6 8" id="KW-0694">RNA-binding</keyword>
<dbReference type="EC" id="2.8.1.4" evidence="8"/>
<feature type="compositionally biased region" description="Basic and acidic residues" evidence="9">
    <location>
        <begin position="407"/>
        <end position="416"/>
    </location>
</feature>
<comment type="subcellular location">
    <subcellularLocation>
        <location evidence="8">Cytoplasm</location>
    </subcellularLocation>
</comment>
<dbReference type="InterPro" id="IPR014729">
    <property type="entry name" value="Rossmann-like_a/b/a_fold"/>
</dbReference>
<evidence type="ECO:0000256" key="9">
    <source>
        <dbReference type="SAM" id="MobiDB-lite"/>
    </source>
</evidence>